<feature type="coiled-coil region" evidence="1">
    <location>
        <begin position="61"/>
        <end position="95"/>
    </location>
</feature>
<comment type="caution">
    <text evidence="3">The sequence shown here is derived from an EMBL/GenBank/DDBJ whole genome shotgun (WGS) entry which is preliminary data.</text>
</comment>
<protein>
    <submittedName>
        <fullName evidence="3">Uncharacterized protein</fullName>
    </submittedName>
</protein>
<keyword evidence="4" id="KW-1185">Reference proteome</keyword>
<feature type="coiled-coil region" evidence="1">
    <location>
        <begin position="508"/>
        <end position="614"/>
    </location>
</feature>
<feature type="coiled-coil region" evidence="1">
    <location>
        <begin position="148"/>
        <end position="189"/>
    </location>
</feature>
<gene>
    <name evidence="3" type="ORF">Anas_05887</name>
</gene>
<dbReference type="AlphaFoldDB" id="A0A5N5T164"/>
<dbReference type="EMBL" id="SEYY01017103">
    <property type="protein sequence ID" value="KAB7499719.1"/>
    <property type="molecule type" value="Genomic_DNA"/>
</dbReference>
<reference evidence="3 4" key="1">
    <citation type="journal article" date="2019" name="PLoS Biol.">
        <title>Sex chromosomes control vertical transmission of feminizing Wolbachia symbionts in an isopod.</title>
        <authorList>
            <person name="Becking T."/>
            <person name="Chebbi M.A."/>
            <person name="Giraud I."/>
            <person name="Moumen B."/>
            <person name="Laverre T."/>
            <person name="Caubet Y."/>
            <person name="Peccoud J."/>
            <person name="Gilbert C."/>
            <person name="Cordaux R."/>
        </authorList>
    </citation>
    <scope>NUCLEOTIDE SEQUENCE [LARGE SCALE GENOMIC DNA]</scope>
    <source>
        <strain evidence="3">ANa2</strain>
        <tissue evidence="3">Whole body excluding digestive tract and cuticle</tissue>
    </source>
</reference>
<sequence length="795" mass="92932">MGSKYISDNLLTLDQSESTKDRPFESNYDNFSKLELVEKLKETTYHCNKIEESNKELLISVSKLEKSLEEQCKKIKTLEEDKSLLRNNIKKATDNWFERKAKLSESDHENQERIDGEIYEEYEVETKDKNDAIQFFIADETVKLFSELKFKDEQLELSERRVNELKKRANDYEKVIDDQEVIIHGLEKQLDTYFHDNQKMSKQLADLHKLFNDLEAINEKQVNVAVIPQDAESSTEHLPTTEDFKEMSGSVTKTYMKLKELIYEKKSLVTEIERLRTLNVELQNRVSQQETRLISVSDALQTTWLLVSNLKEEHEKLHTAETILRYELKEKREILHRLRDELECSREQWHIIRQKNSETEQEWMILREELNERRRLRKLAEISGSPELTPEEIEGAIGISKSSENEFEPPVDLLVDMGIEYGVVEADDEESSTVVALIDGEDVHEDRLQNLEEQCNFLYQKLMSSTARALTLASRMSNGVDNPITSLSNEDSPEFVDEGCDLLSRRLITFLPRKIEILKAENKKLEERLQTQQEEKSKVEERLTASLEFERRQRKQVEEQLSHLGKCVDELKLERNGIKIAKVEEELRKKVEEIEKEEKECIELKDKYEDLKEKFEERGNLLQLTATQLETVKRVNMELTKIVEEESQNKSTSKSSKGCDPQNKINVHNDEEEERTVTTLENTSQIESQSKKLEIRFSITYDDNHLREIDKSDEKVNDDESESNTQESKEGLKHCNQIQLLRELLPPHCVESSSSEVVGRLIPKIPGCYCLVFQNMESGSQEVFLKYWTERINEG</sequence>
<keyword evidence="1" id="KW-0175">Coiled coil</keyword>
<evidence type="ECO:0000313" key="3">
    <source>
        <dbReference type="EMBL" id="KAB7499719.1"/>
    </source>
</evidence>
<feature type="region of interest" description="Disordered" evidence="2">
    <location>
        <begin position="644"/>
        <end position="676"/>
    </location>
</feature>
<feature type="coiled-coil region" evidence="1">
    <location>
        <begin position="441"/>
        <end position="468"/>
    </location>
</feature>
<dbReference type="OrthoDB" id="6363929at2759"/>
<accession>A0A5N5T164</accession>
<name>A0A5N5T164_9CRUS</name>
<organism evidence="3 4">
    <name type="scientific">Armadillidium nasatum</name>
    <dbReference type="NCBI Taxonomy" id="96803"/>
    <lineage>
        <taxon>Eukaryota</taxon>
        <taxon>Metazoa</taxon>
        <taxon>Ecdysozoa</taxon>
        <taxon>Arthropoda</taxon>
        <taxon>Crustacea</taxon>
        <taxon>Multicrustacea</taxon>
        <taxon>Malacostraca</taxon>
        <taxon>Eumalacostraca</taxon>
        <taxon>Peracarida</taxon>
        <taxon>Isopoda</taxon>
        <taxon>Oniscidea</taxon>
        <taxon>Crinocheta</taxon>
        <taxon>Armadillidiidae</taxon>
        <taxon>Armadillidium</taxon>
    </lineage>
</organism>
<evidence type="ECO:0000256" key="1">
    <source>
        <dbReference type="SAM" id="Coils"/>
    </source>
</evidence>
<evidence type="ECO:0000313" key="4">
    <source>
        <dbReference type="Proteomes" id="UP000326759"/>
    </source>
</evidence>
<dbReference type="Proteomes" id="UP000326759">
    <property type="component" value="Unassembled WGS sequence"/>
</dbReference>
<feature type="coiled-coil region" evidence="1">
    <location>
        <begin position="258"/>
        <end position="292"/>
    </location>
</feature>
<feature type="region of interest" description="Disordered" evidence="2">
    <location>
        <begin position="710"/>
        <end position="731"/>
    </location>
</feature>
<evidence type="ECO:0000256" key="2">
    <source>
        <dbReference type="SAM" id="MobiDB-lite"/>
    </source>
</evidence>
<proteinExistence type="predicted"/>